<proteinExistence type="predicted"/>
<evidence type="ECO:0000259" key="1">
    <source>
        <dbReference type="Pfam" id="PF01370"/>
    </source>
</evidence>
<gene>
    <name evidence="2" type="ORF">FN961_18615</name>
</gene>
<dbReference type="Pfam" id="PF01370">
    <property type="entry name" value="Epimerase"/>
    <property type="match status" value="1"/>
</dbReference>
<dbReference type="OrthoDB" id="751203at2"/>
<dbReference type="InterPro" id="IPR036291">
    <property type="entry name" value="NAD(P)-bd_dom_sf"/>
</dbReference>
<sequence length="271" mass="29654">MNIKTVSIVGCGWFGLPLARELINQGFTVSGSKRTSGAASELNRDNIAGFTLDLDDDNIDEQAITTHLHTDAIVINIPPEIRKSPGAYLQRLTLLKRMMANHPYKKLIFISTTGVYPASPNRVTEQDAQPHSPASEILLQAENIFRDNSNSCVIRFAGLVGPSRNPGRFLAGKKDLAGADSPVNIVHLDDCIGAVACVLVNEKTDAIYNLCAAGHPTRKDFYAKAAQLLSLIEPEFSLETQMAKEIDGGKITRDLGFNYRHKDPMDMLTEC</sequence>
<dbReference type="Proteomes" id="UP000318126">
    <property type="component" value="Unassembled WGS sequence"/>
</dbReference>
<name>A0A553JK45_SHEHA</name>
<dbReference type="RefSeq" id="WP_144041684.1">
    <property type="nucleotide sequence ID" value="NZ_BMPL01000024.1"/>
</dbReference>
<feature type="domain" description="NAD-dependent epimerase/dehydratase" evidence="1">
    <location>
        <begin position="11"/>
        <end position="168"/>
    </location>
</feature>
<reference evidence="3" key="1">
    <citation type="submission" date="2019-07" db="EMBL/GenBank/DDBJ databases">
        <title>Shewanella sp. YLB-08 draft genomic sequence.</title>
        <authorList>
            <person name="Yu L."/>
        </authorList>
    </citation>
    <scope>NUCLEOTIDE SEQUENCE [LARGE SCALE GENOMIC DNA]</scope>
    <source>
        <strain evidence="3">JCM 20706</strain>
    </source>
</reference>
<dbReference type="PANTHER" id="PTHR48079:SF6">
    <property type="entry name" value="NAD(P)-BINDING DOMAIN-CONTAINING PROTEIN-RELATED"/>
    <property type="match status" value="1"/>
</dbReference>
<dbReference type="InterPro" id="IPR001509">
    <property type="entry name" value="Epimerase_deHydtase"/>
</dbReference>
<comment type="caution">
    <text evidence="2">The sequence shown here is derived from an EMBL/GenBank/DDBJ whole genome shotgun (WGS) entry which is preliminary data.</text>
</comment>
<dbReference type="Gene3D" id="3.40.50.720">
    <property type="entry name" value="NAD(P)-binding Rossmann-like Domain"/>
    <property type="match status" value="1"/>
</dbReference>
<evidence type="ECO:0000313" key="2">
    <source>
        <dbReference type="EMBL" id="TRY12833.1"/>
    </source>
</evidence>
<evidence type="ECO:0000313" key="3">
    <source>
        <dbReference type="Proteomes" id="UP000318126"/>
    </source>
</evidence>
<dbReference type="GO" id="GO:0005737">
    <property type="term" value="C:cytoplasm"/>
    <property type="evidence" value="ECO:0007669"/>
    <property type="project" value="TreeGrafter"/>
</dbReference>
<dbReference type="SUPFAM" id="SSF51735">
    <property type="entry name" value="NAD(P)-binding Rossmann-fold domains"/>
    <property type="match status" value="1"/>
</dbReference>
<accession>A0A553JK45</accession>
<keyword evidence="3" id="KW-1185">Reference proteome</keyword>
<dbReference type="GO" id="GO:0004029">
    <property type="term" value="F:aldehyde dehydrogenase (NAD+) activity"/>
    <property type="evidence" value="ECO:0007669"/>
    <property type="project" value="TreeGrafter"/>
</dbReference>
<dbReference type="CDD" id="cd05266">
    <property type="entry name" value="SDR_a4"/>
    <property type="match status" value="1"/>
</dbReference>
<dbReference type="EMBL" id="VKGK01000026">
    <property type="protein sequence ID" value="TRY12833.1"/>
    <property type="molecule type" value="Genomic_DNA"/>
</dbReference>
<dbReference type="PANTHER" id="PTHR48079">
    <property type="entry name" value="PROTEIN YEEZ"/>
    <property type="match status" value="1"/>
</dbReference>
<dbReference type="InterPro" id="IPR051783">
    <property type="entry name" value="NAD(P)-dependent_oxidoreduct"/>
</dbReference>
<dbReference type="AlphaFoldDB" id="A0A553JK45"/>
<organism evidence="2 3">
    <name type="scientific">Shewanella hanedai</name>
    <name type="common">Alteromonas hanedai</name>
    <dbReference type="NCBI Taxonomy" id="25"/>
    <lineage>
        <taxon>Bacteria</taxon>
        <taxon>Pseudomonadati</taxon>
        <taxon>Pseudomonadota</taxon>
        <taxon>Gammaproteobacteria</taxon>
        <taxon>Alteromonadales</taxon>
        <taxon>Shewanellaceae</taxon>
        <taxon>Shewanella</taxon>
    </lineage>
</organism>
<protein>
    <submittedName>
        <fullName evidence="2">SDR family oxidoreductase</fullName>
    </submittedName>
</protein>